<dbReference type="InterPro" id="IPR007864">
    <property type="entry name" value="UreE_C_dom"/>
</dbReference>
<comment type="similarity">
    <text evidence="5">Belongs to the UreE family.</text>
</comment>
<feature type="region of interest" description="Disordered" evidence="6">
    <location>
        <begin position="175"/>
        <end position="195"/>
    </location>
</feature>
<evidence type="ECO:0000313" key="9">
    <source>
        <dbReference type="Proteomes" id="UP000018733"/>
    </source>
</evidence>
<evidence type="ECO:0000256" key="3">
    <source>
        <dbReference type="ARBA" id="ARBA00022596"/>
    </source>
</evidence>
<dbReference type="AlphaFoldDB" id="V8QS10"/>
<proteinExistence type="inferred from homology"/>
<accession>V8QS10</accession>
<dbReference type="SUPFAM" id="SSF69287">
    <property type="entry name" value="Urease metallochaperone UreE, N-terminal domain"/>
    <property type="match status" value="1"/>
</dbReference>
<comment type="caution">
    <text evidence="8">The sequence shown here is derived from an EMBL/GenBank/DDBJ whole genome shotgun (WGS) entry which is preliminary data.</text>
</comment>
<dbReference type="OrthoDB" id="5421304at2"/>
<keyword evidence="4 5" id="KW-0143">Chaperone</keyword>
<dbReference type="GO" id="GO:0005737">
    <property type="term" value="C:cytoplasm"/>
    <property type="evidence" value="ECO:0007669"/>
    <property type="project" value="UniProtKB-SubCell"/>
</dbReference>
<dbReference type="Gene3D" id="2.60.260.20">
    <property type="entry name" value="Urease metallochaperone UreE, N-terminal domain"/>
    <property type="match status" value="1"/>
</dbReference>
<dbReference type="STRING" id="1424334.W822_15290"/>
<dbReference type="GO" id="GO:0019627">
    <property type="term" value="P:urea metabolic process"/>
    <property type="evidence" value="ECO:0007669"/>
    <property type="project" value="InterPro"/>
</dbReference>
<dbReference type="GO" id="GO:0065003">
    <property type="term" value="P:protein-containing complex assembly"/>
    <property type="evidence" value="ECO:0007669"/>
    <property type="project" value="InterPro"/>
</dbReference>
<comment type="function">
    <text evidence="5">Involved in urease metallocenter assembly. Binds nickel. Probably functions as a nickel donor during metallocenter assembly.</text>
</comment>
<dbReference type="eggNOG" id="COG2371">
    <property type="taxonomic scope" value="Bacteria"/>
</dbReference>
<keyword evidence="3 5" id="KW-0533">Nickel</keyword>
<dbReference type="SMART" id="SM00988">
    <property type="entry name" value="UreE_N"/>
    <property type="match status" value="1"/>
</dbReference>
<evidence type="ECO:0000256" key="2">
    <source>
        <dbReference type="ARBA" id="ARBA00022490"/>
    </source>
</evidence>
<evidence type="ECO:0000256" key="5">
    <source>
        <dbReference type="HAMAP-Rule" id="MF_00822"/>
    </source>
</evidence>
<protein>
    <recommendedName>
        <fullName evidence="5">Urease accessory protein UreE</fullName>
    </recommendedName>
</protein>
<comment type="subcellular location">
    <subcellularLocation>
        <location evidence="1 5">Cytoplasm</location>
    </subcellularLocation>
</comment>
<dbReference type="GO" id="GO:0016151">
    <property type="term" value="F:nickel cation binding"/>
    <property type="evidence" value="ECO:0007669"/>
    <property type="project" value="UniProtKB-UniRule"/>
</dbReference>
<dbReference type="PATRIC" id="fig|1424334.3.peg.3075"/>
<keyword evidence="9" id="KW-1185">Reference proteome</keyword>
<dbReference type="EMBL" id="AYXT01000010">
    <property type="protein sequence ID" value="ETF02108.1"/>
    <property type="molecule type" value="Genomic_DNA"/>
</dbReference>
<keyword evidence="2 5" id="KW-0963">Cytoplasm</keyword>
<dbReference type="CDD" id="cd00571">
    <property type="entry name" value="UreE"/>
    <property type="match status" value="1"/>
</dbReference>
<dbReference type="GO" id="GO:0006457">
    <property type="term" value="P:protein folding"/>
    <property type="evidence" value="ECO:0007669"/>
    <property type="project" value="InterPro"/>
</dbReference>
<evidence type="ECO:0000256" key="4">
    <source>
        <dbReference type="ARBA" id="ARBA00023186"/>
    </source>
</evidence>
<dbReference type="RefSeq" id="WP_024006010.1">
    <property type="nucleotide sequence ID" value="NZ_KI650980.1"/>
</dbReference>
<sequence>MTRTVQKYLRQPRLAASLLQAAPKARMTFEQRRRSRQQLLLSNSETIHMHIERGQVLIPGDVLVADDGGLIQVEAQCETLMRVTAHSATDLIRAAYHLGNRHVTVQVEADYLQLEQDTVLKDMLQQLGLHTVIVNQPFNPEQGAYGGGHKHGHADSFEEDYSLAQAAFEIHNPASTHDAQHQHLTDTAPHAHRHP</sequence>
<gene>
    <name evidence="5 8" type="primary">ureE</name>
    <name evidence="8" type="ORF">W822_15290</name>
</gene>
<dbReference type="Pfam" id="PF05194">
    <property type="entry name" value="UreE_C"/>
    <property type="match status" value="1"/>
</dbReference>
<evidence type="ECO:0000313" key="8">
    <source>
        <dbReference type="EMBL" id="ETF02108.1"/>
    </source>
</evidence>
<evidence type="ECO:0000256" key="1">
    <source>
        <dbReference type="ARBA" id="ARBA00004496"/>
    </source>
</evidence>
<feature type="domain" description="UreE urease accessory N-terminal" evidence="7">
    <location>
        <begin position="7"/>
        <end position="71"/>
    </location>
</feature>
<organism evidence="8 9">
    <name type="scientific">Advenella kashmirensis W13003</name>
    <dbReference type="NCBI Taxonomy" id="1424334"/>
    <lineage>
        <taxon>Bacteria</taxon>
        <taxon>Pseudomonadati</taxon>
        <taxon>Pseudomonadota</taxon>
        <taxon>Betaproteobacteria</taxon>
        <taxon>Burkholderiales</taxon>
        <taxon>Alcaligenaceae</taxon>
    </lineage>
</organism>
<evidence type="ECO:0000256" key="6">
    <source>
        <dbReference type="SAM" id="MobiDB-lite"/>
    </source>
</evidence>
<dbReference type="InterPro" id="IPR004029">
    <property type="entry name" value="UreE_N"/>
</dbReference>
<dbReference type="GO" id="GO:0051082">
    <property type="term" value="F:unfolded protein binding"/>
    <property type="evidence" value="ECO:0007669"/>
    <property type="project" value="UniProtKB-UniRule"/>
</dbReference>
<dbReference type="InterPro" id="IPR012406">
    <property type="entry name" value="UreE"/>
</dbReference>
<dbReference type="HOGENOM" id="CLU_093757_0_0_4"/>
<dbReference type="Pfam" id="PF02814">
    <property type="entry name" value="UreE_N"/>
    <property type="match status" value="1"/>
</dbReference>
<dbReference type="Proteomes" id="UP000018733">
    <property type="component" value="Unassembled WGS sequence"/>
</dbReference>
<evidence type="ECO:0000259" key="7">
    <source>
        <dbReference type="SMART" id="SM00988"/>
    </source>
</evidence>
<dbReference type="NCBIfam" id="NF009762">
    <property type="entry name" value="PRK13263.1"/>
    <property type="match status" value="1"/>
</dbReference>
<dbReference type="InterPro" id="IPR036118">
    <property type="entry name" value="UreE_N_sf"/>
</dbReference>
<dbReference type="NCBIfam" id="NF009751">
    <property type="entry name" value="PRK13261.1-1"/>
    <property type="match status" value="1"/>
</dbReference>
<dbReference type="HAMAP" id="MF_00822">
    <property type="entry name" value="UreE"/>
    <property type="match status" value="1"/>
</dbReference>
<reference evidence="8 9" key="1">
    <citation type="journal article" date="2014" name="Genome Announc.">
        <title>Draft Genome Sequence of Advenella kashmirensis Strain W13003, a Polycyclic Aromatic Hydrocarbon-Degrading Bacterium.</title>
        <authorList>
            <person name="Wang X."/>
            <person name="Jin D."/>
            <person name="Zhou L."/>
            <person name="Wu L."/>
            <person name="An W."/>
            <person name="Zhao L."/>
        </authorList>
    </citation>
    <scope>NUCLEOTIDE SEQUENCE [LARGE SCALE GENOMIC DNA]</scope>
    <source>
        <strain evidence="8 9">W13003</strain>
    </source>
</reference>
<dbReference type="Gene3D" id="3.30.70.790">
    <property type="entry name" value="UreE, C-terminal domain"/>
    <property type="match status" value="1"/>
</dbReference>
<name>V8QS10_9BURK</name>
<dbReference type="SUPFAM" id="SSF69737">
    <property type="entry name" value="Urease metallochaperone UreE, C-terminal domain"/>
    <property type="match status" value="1"/>
</dbReference>